<protein>
    <submittedName>
        <fullName evidence="1">WD40-like Beta Propeller Repeat</fullName>
    </submittedName>
</protein>
<evidence type="ECO:0000313" key="1">
    <source>
        <dbReference type="EMBL" id="SFW25005.1"/>
    </source>
</evidence>
<proteinExistence type="predicted"/>
<dbReference type="AlphaFoldDB" id="A0A1K1MPN0"/>
<dbReference type="Gene3D" id="2.120.10.30">
    <property type="entry name" value="TolB, C-terminal domain"/>
    <property type="match status" value="1"/>
</dbReference>
<gene>
    <name evidence="1" type="ORF">SAMN05660313_00774</name>
</gene>
<dbReference type="Pfam" id="PF07676">
    <property type="entry name" value="PD40"/>
    <property type="match status" value="2"/>
</dbReference>
<evidence type="ECO:0000313" key="2">
    <source>
        <dbReference type="Proteomes" id="UP000183257"/>
    </source>
</evidence>
<keyword evidence="2" id="KW-1185">Reference proteome</keyword>
<dbReference type="Proteomes" id="UP000183257">
    <property type="component" value="Unassembled WGS sequence"/>
</dbReference>
<accession>A0A1K1MPN0</accession>
<organism evidence="1 2">
    <name type="scientific">Cellulophaga fucicola</name>
    <dbReference type="NCBI Taxonomy" id="76595"/>
    <lineage>
        <taxon>Bacteria</taxon>
        <taxon>Pseudomonadati</taxon>
        <taxon>Bacteroidota</taxon>
        <taxon>Flavobacteriia</taxon>
        <taxon>Flavobacteriales</taxon>
        <taxon>Flavobacteriaceae</taxon>
        <taxon>Cellulophaga</taxon>
    </lineage>
</organism>
<dbReference type="InterPro" id="IPR011042">
    <property type="entry name" value="6-blade_b-propeller_TolB-like"/>
</dbReference>
<sequence>MKNLITHKIALGCLTTFLCYSLSAQKTTAYNTSKTATIEVQKRVDNYKKLKSLGYTDKEIYEDLGNANFLVKKYKTSLFWYKKLKEVSKDQMLNTSYQERYQFALKQVGVKAIATTDNKDWMAAVASDYKTSKQKSNATYRGKYGEYSFNPKGNSSLETVTQQNNYTEEIKDKQNAYKTPVAVTANGKTAYFSKGVYEKPATGLFSKKELVHKIYKAEKINGEWKNVKEVALAPKSYSVMHPTVSADGKRLFFASNMPGTFGKFDIYVASIKSNGDFGVAKNLGKKVNTEKNDLYPKIVNGNSLFFASNGHKGYGGLDIYMVEVGQRKVGIAANLGSKINSDKDDFSIDIMSNKGTGYVMSNRGQGNVQRVAFSYPKNNDRDFNSLEAANDESSINYSTSVFED</sequence>
<dbReference type="OrthoDB" id="1413558at2"/>
<reference evidence="2" key="1">
    <citation type="submission" date="2016-11" db="EMBL/GenBank/DDBJ databases">
        <authorList>
            <person name="Varghese N."/>
            <person name="Submissions S."/>
        </authorList>
    </citation>
    <scope>NUCLEOTIDE SEQUENCE [LARGE SCALE GENOMIC DNA]</scope>
    <source>
        <strain evidence="2">DSM 24786</strain>
    </source>
</reference>
<dbReference type="InterPro" id="IPR011659">
    <property type="entry name" value="WD40"/>
</dbReference>
<name>A0A1K1MPN0_9FLAO</name>
<dbReference type="SUPFAM" id="SSF82171">
    <property type="entry name" value="DPP6 N-terminal domain-like"/>
    <property type="match status" value="1"/>
</dbReference>
<dbReference type="RefSeq" id="WP_072302429.1">
    <property type="nucleotide sequence ID" value="NZ_FPIY01000001.1"/>
</dbReference>
<dbReference type="EMBL" id="FPIY01000001">
    <property type="protein sequence ID" value="SFW25005.1"/>
    <property type="molecule type" value="Genomic_DNA"/>
</dbReference>
<dbReference type="STRING" id="76595.SAMN05660313_00774"/>